<name>A0A927GUJ8_9BACL</name>
<gene>
    <name evidence="18" type="ORF">IDH44_24885</name>
</gene>
<keyword evidence="13 15" id="KW-0472">Membrane</keyword>
<dbReference type="AlphaFoldDB" id="A0A927GUJ8"/>
<evidence type="ECO:0000256" key="11">
    <source>
        <dbReference type="ARBA" id="ARBA00022989"/>
    </source>
</evidence>
<dbReference type="Pfam" id="PF02518">
    <property type="entry name" value="HATPase_c"/>
    <property type="match status" value="1"/>
</dbReference>
<feature type="compositionally biased region" description="Basic and acidic residues" evidence="14">
    <location>
        <begin position="375"/>
        <end position="385"/>
    </location>
</feature>
<dbReference type="Gene3D" id="6.10.340.10">
    <property type="match status" value="1"/>
</dbReference>
<keyword evidence="8" id="KW-0547">Nucleotide-binding</keyword>
<evidence type="ECO:0000313" key="18">
    <source>
        <dbReference type="EMBL" id="MBD2848431.1"/>
    </source>
</evidence>
<dbReference type="CDD" id="cd00082">
    <property type="entry name" value="HisKA"/>
    <property type="match status" value="1"/>
</dbReference>
<dbReference type="EC" id="2.7.13.3" evidence="3"/>
<keyword evidence="19" id="KW-1185">Reference proteome</keyword>
<protein>
    <recommendedName>
        <fullName evidence="3">histidine kinase</fullName>
        <ecNumber evidence="3">2.7.13.3</ecNumber>
    </recommendedName>
</protein>
<dbReference type="RefSeq" id="WP_190921530.1">
    <property type="nucleotide sequence ID" value="NZ_JACXIZ010000066.1"/>
</dbReference>
<comment type="subcellular location">
    <subcellularLocation>
        <location evidence="2">Cell membrane</location>
        <topology evidence="2">Multi-pass membrane protein</topology>
    </subcellularLocation>
</comment>
<keyword evidence="5" id="KW-0597">Phosphoprotein</keyword>
<reference evidence="18" key="1">
    <citation type="submission" date="2020-09" db="EMBL/GenBank/DDBJ databases">
        <title>A novel bacterium of genus Paenibacillus, isolated from South China Sea.</title>
        <authorList>
            <person name="Huang H."/>
            <person name="Mo K."/>
            <person name="Hu Y."/>
        </authorList>
    </citation>
    <scope>NUCLEOTIDE SEQUENCE</scope>
    <source>
        <strain evidence="18">IB182496</strain>
    </source>
</reference>
<keyword evidence="10" id="KW-0067">ATP-binding</keyword>
<dbReference type="EMBL" id="JACXIZ010000066">
    <property type="protein sequence ID" value="MBD2848431.1"/>
    <property type="molecule type" value="Genomic_DNA"/>
</dbReference>
<keyword evidence="12" id="KW-0902">Two-component regulatory system</keyword>
<dbReference type="SMART" id="SM00388">
    <property type="entry name" value="HisKA"/>
    <property type="match status" value="1"/>
</dbReference>
<dbReference type="PROSITE" id="PS50885">
    <property type="entry name" value="HAMP"/>
    <property type="match status" value="1"/>
</dbReference>
<evidence type="ECO:0000256" key="2">
    <source>
        <dbReference type="ARBA" id="ARBA00004651"/>
    </source>
</evidence>
<dbReference type="PRINTS" id="PR00344">
    <property type="entry name" value="BCTRLSENSOR"/>
</dbReference>
<accession>A0A927GUJ8</accession>
<comment type="catalytic activity">
    <reaction evidence="1">
        <text>ATP + protein L-histidine = ADP + protein N-phospho-L-histidine.</text>
        <dbReference type="EC" id="2.7.13.3"/>
    </reaction>
</comment>
<evidence type="ECO:0000256" key="6">
    <source>
        <dbReference type="ARBA" id="ARBA00022679"/>
    </source>
</evidence>
<dbReference type="InterPro" id="IPR036097">
    <property type="entry name" value="HisK_dim/P_sf"/>
</dbReference>
<evidence type="ECO:0000259" key="17">
    <source>
        <dbReference type="PROSITE" id="PS50885"/>
    </source>
</evidence>
<evidence type="ECO:0000256" key="12">
    <source>
        <dbReference type="ARBA" id="ARBA00023012"/>
    </source>
</evidence>
<evidence type="ECO:0000256" key="9">
    <source>
        <dbReference type="ARBA" id="ARBA00022777"/>
    </source>
</evidence>
<dbReference type="GO" id="GO:0005886">
    <property type="term" value="C:plasma membrane"/>
    <property type="evidence" value="ECO:0007669"/>
    <property type="project" value="UniProtKB-SubCell"/>
</dbReference>
<feature type="domain" description="Histidine kinase" evidence="16">
    <location>
        <begin position="147"/>
        <end position="363"/>
    </location>
</feature>
<feature type="domain" description="HAMP" evidence="17">
    <location>
        <begin position="80"/>
        <end position="132"/>
    </location>
</feature>
<dbReference type="InterPro" id="IPR036890">
    <property type="entry name" value="HATPase_C_sf"/>
</dbReference>
<dbReference type="SMART" id="SM00304">
    <property type="entry name" value="HAMP"/>
    <property type="match status" value="1"/>
</dbReference>
<evidence type="ECO:0000256" key="4">
    <source>
        <dbReference type="ARBA" id="ARBA00022475"/>
    </source>
</evidence>
<evidence type="ECO:0000256" key="7">
    <source>
        <dbReference type="ARBA" id="ARBA00022692"/>
    </source>
</evidence>
<evidence type="ECO:0000256" key="1">
    <source>
        <dbReference type="ARBA" id="ARBA00000085"/>
    </source>
</evidence>
<dbReference type="Proteomes" id="UP000621560">
    <property type="component" value="Unassembled WGS sequence"/>
</dbReference>
<evidence type="ECO:0000313" key="19">
    <source>
        <dbReference type="Proteomes" id="UP000621560"/>
    </source>
</evidence>
<dbReference type="CDD" id="cd06225">
    <property type="entry name" value="HAMP"/>
    <property type="match status" value="1"/>
</dbReference>
<dbReference type="InterPro" id="IPR003660">
    <property type="entry name" value="HAMP_dom"/>
</dbReference>
<evidence type="ECO:0000256" key="10">
    <source>
        <dbReference type="ARBA" id="ARBA00022840"/>
    </source>
</evidence>
<dbReference type="SUPFAM" id="SSF158472">
    <property type="entry name" value="HAMP domain-like"/>
    <property type="match status" value="1"/>
</dbReference>
<evidence type="ECO:0000256" key="8">
    <source>
        <dbReference type="ARBA" id="ARBA00022741"/>
    </source>
</evidence>
<dbReference type="PROSITE" id="PS50109">
    <property type="entry name" value="HIS_KIN"/>
    <property type="match status" value="1"/>
</dbReference>
<keyword evidence="9 18" id="KW-0418">Kinase</keyword>
<dbReference type="Gene3D" id="3.30.565.10">
    <property type="entry name" value="Histidine kinase-like ATPase, C-terminal domain"/>
    <property type="match status" value="1"/>
</dbReference>
<evidence type="ECO:0000256" key="3">
    <source>
        <dbReference type="ARBA" id="ARBA00012438"/>
    </source>
</evidence>
<dbReference type="InterPro" id="IPR003661">
    <property type="entry name" value="HisK_dim/P_dom"/>
</dbReference>
<evidence type="ECO:0000256" key="5">
    <source>
        <dbReference type="ARBA" id="ARBA00022553"/>
    </source>
</evidence>
<comment type="caution">
    <text evidence="18">The sequence shown here is derived from an EMBL/GenBank/DDBJ whole genome shotgun (WGS) entry which is preliminary data.</text>
</comment>
<evidence type="ECO:0000256" key="14">
    <source>
        <dbReference type="SAM" id="MobiDB-lite"/>
    </source>
</evidence>
<dbReference type="PANTHER" id="PTHR45528:SF1">
    <property type="entry name" value="SENSOR HISTIDINE KINASE CPXA"/>
    <property type="match status" value="1"/>
</dbReference>
<dbReference type="FunFam" id="3.30.565.10:FF:000013">
    <property type="entry name" value="Two-component sensor histidine kinase"/>
    <property type="match status" value="1"/>
</dbReference>
<sequence length="385" mass="43740">MAEQFRSFRFKMLAMFGLSMLCSGVITYSIYRVLQLYYHTLRVEDPLAQVRFWMREVGDVNFFLILFVPLSILFFLLFTRRYSSYMQELSGGIHRLASGDFNHRVAVRTEDELGGIARDLNLAAEQLKQAQERGDFAESSKERLVLNLAHDLRTPLTSVLGYLDLMLCEQDLPPQQARHYAEIAYAKSQRLEKLIDELFEITRLNYGNLPLELQRIDLGGLLLQLTEELYPVFERARLTARLQAGTPVTVWADGELLARVFENLLQNAIRYGRDGGYVDLECRSEDGEAVVSVVNYGDQIPPQELPHLFEMFFTGDKARTYRDGGTGIGLFIAKQIVERHRGTIRAMSDALRTQFEVRLPLDGAPASAGSVAGEARAERQKQLDG</sequence>
<keyword evidence="7 15" id="KW-0812">Transmembrane</keyword>
<dbReference type="PANTHER" id="PTHR45528">
    <property type="entry name" value="SENSOR HISTIDINE KINASE CPXA"/>
    <property type="match status" value="1"/>
</dbReference>
<dbReference type="Pfam" id="PF00672">
    <property type="entry name" value="HAMP"/>
    <property type="match status" value="1"/>
</dbReference>
<keyword evidence="4" id="KW-1003">Cell membrane</keyword>
<dbReference type="GO" id="GO:0000155">
    <property type="term" value="F:phosphorelay sensor kinase activity"/>
    <property type="evidence" value="ECO:0007669"/>
    <property type="project" value="InterPro"/>
</dbReference>
<evidence type="ECO:0000259" key="16">
    <source>
        <dbReference type="PROSITE" id="PS50109"/>
    </source>
</evidence>
<dbReference type="InterPro" id="IPR050398">
    <property type="entry name" value="HssS/ArlS-like"/>
</dbReference>
<dbReference type="SUPFAM" id="SSF47384">
    <property type="entry name" value="Homodimeric domain of signal transducing histidine kinase"/>
    <property type="match status" value="1"/>
</dbReference>
<keyword evidence="6" id="KW-0808">Transferase</keyword>
<dbReference type="Gene3D" id="1.10.287.130">
    <property type="match status" value="1"/>
</dbReference>
<proteinExistence type="predicted"/>
<evidence type="ECO:0000256" key="13">
    <source>
        <dbReference type="ARBA" id="ARBA00023136"/>
    </source>
</evidence>
<dbReference type="GO" id="GO:0005524">
    <property type="term" value="F:ATP binding"/>
    <property type="evidence" value="ECO:0007669"/>
    <property type="project" value="UniProtKB-KW"/>
</dbReference>
<feature type="transmembrane region" description="Helical" evidence="15">
    <location>
        <begin position="12"/>
        <end position="31"/>
    </location>
</feature>
<dbReference type="InterPro" id="IPR004358">
    <property type="entry name" value="Sig_transdc_His_kin-like_C"/>
</dbReference>
<dbReference type="Pfam" id="PF00512">
    <property type="entry name" value="HisKA"/>
    <property type="match status" value="1"/>
</dbReference>
<dbReference type="SUPFAM" id="SSF55874">
    <property type="entry name" value="ATPase domain of HSP90 chaperone/DNA topoisomerase II/histidine kinase"/>
    <property type="match status" value="1"/>
</dbReference>
<keyword evidence="11 15" id="KW-1133">Transmembrane helix</keyword>
<feature type="region of interest" description="Disordered" evidence="14">
    <location>
        <begin position="365"/>
        <end position="385"/>
    </location>
</feature>
<dbReference type="InterPro" id="IPR003594">
    <property type="entry name" value="HATPase_dom"/>
</dbReference>
<dbReference type="InterPro" id="IPR005467">
    <property type="entry name" value="His_kinase_dom"/>
</dbReference>
<dbReference type="SMART" id="SM00387">
    <property type="entry name" value="HATPase_c"/>
    <property type="match status" value="1"/>
</dbReference>
<feature type="transmembrane region" description="Helical" evidence="15">
    <location>
        <begin position="60"/>
        <end position="78"/>
    </location>
</feature>
<organism evidence="18 19">
    <name type="scientific">Paenibacillus sabuli</name>
    <dbReference type="NCBI Taxonomy" id="2772509"/>
    <lineage>
        <taxon>Bacteria</taxon>
        <taxon>Bacillati</taxon>
        <taxon>Bacillota</taxon>
        <taxon>Bacilli</taxon>
        <taxon>Bacillales</taxon>
        <taxon>Paenibacillaceae</taxon>
        <taxon>Paenibacillus</taxon>
    </lineage>
</organism>
<evidence type="ECO:0000256" key="15">
    <source>
        <dbReference type="SAM" id="Phobius"/>
    </source>
</evidence>